<organism evidence="1 2">
    <name type="scientific">Schistosoma margrebowiei</name>
    <dbReference type="NCBI Taxonomy" id="48269"/>
    <lineage>
        <taxon>Eukaryota</taxon>
        <taxon>Metazoa</taxon>
        <taxon>Spiralia</taxon>
        <taxon>Lophotrochozoa</taxon>
        <taxon>Platyhelminthes</taxon>
        <taxon>Trematoda</taxon>
        <taxon>Digenea</taxon>
        <taxon>Strigeidida</taxon>
        <taxon>Schistosomatoidea</taxon>
        <taxon>Schistosomatidae</taxon>
        <taxon>Schistosoma</taxon>
    </lineage>
</organism>
<dbReference type="AlphaFoldDB" id="A0A183M4G0"/>
<evidence type="ECO:0000313" key="2">
    <source>
        <dbReference type="Proteomes" id="UP000277204"/>
    </source>
</evidence>
<gene>
    <name evidence="1" type="ORF">SMRZ_LOCUS10935</name>
</gene>
<proteinExistence type="predicted"/>
<evidence type="ECO:0000313" key="1">
    <source>
        <dbReference type="EMBL" id="VDO92559.1"/>
    </source>
</evidence>
<protein>
    <submittedName>
        <fullName evidence="1">Uncharacterized protein</fullName>
    </submittedName>
</protein>
<sequence>MGYRMGLVQIDSRSHGPKSMLPLEFIPDLVGHSRTTTVPSGEDWRNSSCYSEKAVLQQPCHRMNNTVSSLKYECNNQHTKSHVTSSPSNYSSDKFKACKPYGLLSTCHIENNMSHSLLDYESSDESAPRSSYPIYRPTSKQPMGSKCGLSEKRKQFIYSKGSWKTCETVKHCPDSDINSVHSPRFNARKPSLNKYCSQGFVEANFSPLYTSESSTSNVFNSRSEDEFSFIF</sequence>
<reference evidence="1 2" key="1">
    <citation type="submission" date="2018-11" db="EMBL/GenBank/DDBJ databases">
        <authorList>
            <consortium name="Pathogen Informatics"/>
        </authorList>
    </citation>
    <scope>NUCLEOTIDE SEQUENCE [LARGE SCALE GENOMIC DNA]</scope>
    <source>
        <strain evidence="1 2">Zambia</strain>
    </source>
</reference>
<dbReference type="Proteomes" id="UP000277204">
    <property type="component" value="Unassembled WGS sequence"/>
</dbReference>
<name>A0A183M4G0_9TREM</name>
<accession>A0A183M4G0</accession>
<dbReference type="STRING" id="48269.A0A183M4G0"/>
<keyword evidence="2" id="KW-1185">Reference proteome</keyword>
<dbReference type="EMBL" id="UZAI01005892">
    <property type="protein sequence ID" value="VDO92559.1"/>
    <property type="molecule type" value="Genomic_DNA"/>
</dbReference>